<name>A0A5N6EP85_9EURO</name>
<protein>
    <submittedName>
        <fullName evidence="1">Uncharacterized protein</fullName>
    </submittedName>
</protein>
<dbReference type="Proteomes" id="UP000326799">
    <property type="component" value="Unassembled WGS sequence"/>
</dbReference>
<organism evidence="1 2">
    <name type="scientific">Aspergillus novoparasiticus</name>
    <dbReference type="NCBI Taxonomy" id="986946"/>
    <lineage>
        <taxon>Eukaryota</taxon>
        <taxon>Fungi</taxon>
        <taxon>Dikarya</taxon>
        <taxon>Ascomycota</taxon>
        <taxon>Pezizomycotina</taxon>
        <taxon>Eurotiomycetes</taxon>
        <taxon>Eurotiomycetidae</taxon>
        <taxon>Eurotiales</taxon>
        <taxon>Aspergillaceae</taxon>
        <taxon>Aspergillus</taxon>
        <taxon>Aspergillus subgen. Circumdati</taxon>
    </lineage>
</organism>
<sequence>MLRGTHLIGNNIKGRERSYPLPQTLLRSCHRRHGYDKCHVVPGQEHEVALHNWGSLGSVAKAPGTVARHSEPTVIAAQRMLEIMKGQDFHCERQRLEFYAVQRHMSFMLEPVGDPRRSWSGTARDRHLLGASWQAVYSDKELVGEPHLGTLPPELPIKYLLLVDRLQ</sequence>
<dbReference type="AlphaFoldDB" id="A0A5N6EP85"/>
<accession>A0A5N6EP85</accession>
<evidence type="ECO:0000313" key="1">
    <source>
        <dbReference type="EMBL" id="KAB8218210.1"/>
    </source>
</evidence>
<proteinExistence type="predicted"/>
<reference evidence="1 2" key="1">
    <citation type="submission" date="2019-04" db="EMBL/GenBank/DDBJ databases">
        <title>Fungal friends and foes A comparative genomics study of 23 Aspergillus species from section Flavi.</title>
        <authorList>
            <consortium name="DOE Joint Genome Institute"/>
            <person name="Kjaerbolling I."/>
            <person name="Vesth T.C."/>
            <person name="Frisvad J.C."/>
            <person name="Nybo J.L."/>
            <person name="Theobald S."/>
            <person name="Kildgaard S."/>
            <person name="Petersen T.I."/>
            <person name="Kuo A."/>
            <person name="Sato A."/>
            <person name="Lyhne E.K."/>
            <person name="Kogle M.E."/>
            <person name="Wiebenga A."/>
            <person name="Kun R.S."/>
            <person name="Lubbers R.J."/>
            <person name="Makela M.R."/>
            <person name="Barry K."/>
            <person name="Chovatia M."/>
            <person name="Clum A."/>
            <person name="Daum C."/>
            <person name="Haridas S."/>
            <person name="He G."/>
            <person name="LaButti K."/>
            <person name="Lipzen A."/>
            <person name="Mondo S."/>
            <person name="Pangilinan J."/>
            <person name="Riley R."/>
            <person name="Salamov A."/>
            <person name="Simmons B.A."/>
            <person name="Magnuson J.K."/>
            <person name="Henrissat B."/>
            <person name="Mortensen U.H."/>
            <person name="Larsen T.O."/>
            <person name="De vries R.P."/>
            <person name="Grigoriev I.V."/>
            <person name="Machida M."/>
            <person name="Baker S.E."/>
            <person name="Andersen M.R."/>
        </authorList>
    </citation>
    <scope>NUCLEOTIDE SEQUENCE [LARGE SCALE GENOMIC DNA]</scope>
    <source>
        <strain evidence="1 2">CBS 126849</strain>
    </source>
</reference>
<keyword evidence="2" id="KW-1185">Reference proteome</keyword>
<gene>
    <name evidence="1" type="ORF">BDV33DRAFT_175781</name>
</gene>
<evidence type="ECO:0000313" key="2">
    <source>
        <dbReference type="Proteomes" id="UP000326799"/>
    </source>
</evidence>
<dbReference type="EMBL" id="ML733452">
    <property type="protein sequence ID" value="KAB8218210.1"/>
    <property type="molecule type" value="Genomic_DNA"/>
</dbReference>